<reference evidence="2" key="1">
    <citation type="submission" date="2023-07" db="EMBL/GenBank/DDBJ databases">
        <title>30 novel species of actinomycetes from the DSMZ collection.</title>
        <authorList>
            <person name="Nouioui I."/>
        </authorList>
    </citation>
    <scope>NUCLEOTIDE SEQUENCE [LARGE SCALE GENOMIC DNA]</scope>
    <source>
        <strain evidence="2">DSM 45834</strain>
    </source>
</reference>
<dbReference type="Proteomes" id="UP001183202">
    <property type="component" value="Unassembled WGS sequence"/>
</dbReference>
<dbReference type="Gene3D" id="3.30.565.10">
    <property type="entry name" value="Histidine kinase-like ATPase, C-terminal domain"/>
    <property type="match status" value="1"/>
</dbReference>
<dbReference type="InterPro" id="IPR036890">
    <property type="entry name" value="HATPase_C_sf"/>
</dbReference>
<dbReference type="EMBL" id="JAVREJ010000018">
    <property type="protein sequence ID" value="MDT0352387.1"/>
    <property type="molecule type" value="Genomic_DNA"/>
</dbReference>
<keyword evidence="1" id="KW-0547">Nucleotide-binding</keyword>
<dbReference type="PANTHER" id="PTHR35526">
    <property type="entry name" value="ANTI-SIGMA-F FACTOR RSBW-RELATED"/>
    <property type="match status" value="1"/>
</dbReference>
<evidence type="ECO:0000313" key="1">
    <source>
        <dbReference type="EMBL" id="MDT0352387.1"/>
    </source>
</evidence>
<dbReference type="GO" id="GO:0005524">
    <property type="term" value="F:ATP binding"/>
    <property type="evidence" value="ECO:0007669"/>
    <property type="project" value="UniProtKB-KW"/>
</dbReference>
<organism evidence="1 2">
    <name type="scientific">Pseudonocardia charpentierae</name>
    <dbReference type="NCBI Taxonomy" id="3075545"/>
    <lineage>
        <taxon>Bacteria</taxon>
        <taxon>Bacillati</taxon>
        <taxon>Actinomycetota</taxon>
        <taxon>Actinomycetes</taxon>
        <taxon>Pseudonocardiales</taxon>
        <taxon>Pseudonocardiaceae</taxon>
        <taxon>Pseudonocardia</taxon>
    </lineage>
</organism>
<dbReference type="CDD" id="cd16936">
    <property type="entry name" value="HATPase_RsbW-like"/>
    <property type="match status" value="1"/>
</dbReference>
<comment type="caution">
    <text evidence="1">The sequence shown here is derived from an EMBL/GenBank/DDBJ whole genome shotgun (WGS) entry which is preliminary data.</text>
</comment>
<keyword evidence="1" id="KW-0067">ATP-binding</keyword>
<evidence type="ECO:0000313" key="2">
    <source>
        <dbReference type="Proteomes" id="UP001183202"/>
    </source>
</evidence>
<name>A0ABU2NEK1_9PSEU</name>
<dbReference type="SUPFAM" id="SSF55874">
    <property type="entry name" value="ATPase domain of HSP90 chaperone/DNA topoisomerase II/histidine kinase"/>
    <property type="match status" value="1"/>
</dbReference>
<proteinExistence type="predicted"/>
<dbReference type="InterPro" id="IPR050267">
    <property type="entry name" value="Anti-sigma-factor_SerPK"/>
</dbReference>
<accession>A0ABU2NEK1</accession>
<gene>
    <name evidence="1" type="ORF">RM445_22940</name>
</gene>
<protein>
    <submittedName>
        <fullName evidence="1">ATP-binding protein</fullName>
    </submittedName>
</protein>
<dbReference type="RefSeq" id="WP_311558893.1">
    <property type="nucleotide sequence ID" value="NZ_JAVREJ010000018.1"/>
</dbReference>
<dbReference type="PANTHER" id="PTHR35526:SF3">
    <property type="entry name" value="ANTI-SIGMA-F FACTOR RSBW"/>
    <property type="match status" value="1"/>
</dbReference>
<keyword evidence="2" id="KW-1185">Reference proteome</keyword>
<sequence>MLRRLLADAPEDLRIDAELVAIELVTNSLEHALGPRSVTIAWAEDGLLHIAVLDGSPDAVLTPGHSRLGAHRGRGLTVVGAVARWGVDRGQTTKTVWATLTY</sequence>